<evidence type="ECO:0000313" key="1">
    <source>
        <dbReference type="EMBL" id="KAI0067307.1"/>
    </source>
</evidence>
<gene>
    <name evidence="1" type="ORF">BV25DRAFT_1911958</name>
</gene>
<proteinExistence type="predicted"/>
<accession>A0ACB8TFV0</accession>
<evidence type="ECO:0000313" key="2">
    <source>
        <dbReference type="Proteomes" id="UP000814140"/>
    </source>
</evidence>
<dbReference type="EMBL" id="MU277190">
    <property type="protein sequence ID" value="KAI0067307.1"/>
    <property type="molecule type" value="Genomic_DNA"/>
</dbReference>
<organism evidence="1 2">
    <name type="scientific">Artomyces pyxidatus</name>
    <dbReference type="NCBI Taxonomy" id="48021"/>
    <lineage>
        <taxon>Eukaryota</taxon>
        <taxon>Fungi</taxon>
        <taxon>Dikarya</taxon>
        <taxon>Basidiomycota</taxon>
        <taxon>Agaricomycotina</taxon>
        <taxon>Agaricomycetes</taxon>
        <taxon>Russulales</taxon>
        <taxon>Auriscalpiaceae</taxon>
        <taxon>Artomyces</taxon>
    </lineage>
</organism>
<protein>
    <submittedName>
        <fullName evidence="1">Uncharacterized protein</fullName>
    </submittedName>
</protein>
<reference evidence="1" key="2">
    <citation type="journal article" date="2022" name="New Phytol.">
        <title>Evolutionary transition to the ectomycorrhizal habit in the genomes of a hyperdiverse lineage of mushroom-forming fungi.</title>
        <authorList>
            <person name="Looney B."/>
            <person name="Miyauchi S."/>
            <person name="Morin E."/>
            <person name="Drula E."/>
            <person name="Courty P.E."/>
            <person name="Kohler A."/>
            <person name="Kuo A."/>
            <person name="LaButti K."/>
            <person name="Pangilinan J."/>
            <person name="Lipzen A."/>
            <person name="Riley R."/>
            <person name="Andreopoulos W."/>
            <person name="He G."/>
            <person name="Johnson J."/>
            <person name="Nolan M."/>
            <person name="Tritt A."/>
            <person name="Barry K.W."/>
            <person name="Grigoriev I.V."/>
            <person name="Nagy L.G."/>
            <person name="Hibbett D."/>
            <person name="Henrissat B."/>
            <person name="Matheny P.B."/>
            <person name="Labbe J."/>
            <person name="Martin F.M."/>
        </authorList>
    </citation>
    <scope>NUCLEOTIDE SEQUENCE</scope>
    <source>
        <strain evidence="1">HHB10654</strain>
    </source>
</reference>
<reference evidence="1" key="1">
    <citation type="submission" date="2021-03" db="EMBL/GenBank/DDBJ databases">
        <authorList>
            <consortium name="DOE Joint Genome Institute"/>
            <person name="Ahrendt S."/>
            <person name="Looney B.P."/>
            <person name="Miyauchi S."/>
            <person name="Morin E."/>
            <person name="Drula E."/>
            <person name="Courty P.E."/>
            <person name="Chicoki N."/>
            <person name="Fauchery L."/>
            <person name="Kohler A."/>
            <person name="Kuo A."/>
            <person name="Labutti K."/>
            <person name="Pangilinan J."/>
            <person name="Lipzen A."/>
            <person name="Riley R."/>
            <person name="Andreopoulos W."/>
            <person name="He G."/>
            <person name="Johnson J."/>
            <person name="Barry K.W."/>
            <person name="Grigoriev I.V."/>
            <person name="Nagy L."/>
            <person name="Hibbett D."/>
            <person name="Henrissat B."/>
            <person name="Matheny P.B."/>
            <person name="Labbe J."/>
            <person name="Martin F."/>
        </authorList>
    </citation>
    <scope>NUCLEOTIDE SEQUENCE</scope>
    <source>
        <strain evidence="1">HHB10654</strain>
    </source>
</reference>
<sequence>MTPTPSRYSSVHIMASSLSVQHCFDIILHIVRATPGDLVLHYDIITGLVAVWWWPLDERGVPIAPPLLEQYRQSHDILWPCCFCAVGGDYEESVIALQFSGHYRGYYTATCADPEGGCGYEVCLERPFRFRSRTRHYPLRPVTAELPDADAHEQLTQARTSESVVASPGLEQ</sequence>
<name>A0ACB8TFV0_9AGAM</name>
<comment type="caution">
    <text evidence="1">The sequence shown here is derived from an EMBL/GenBank/DDBJ whole genome shotgun (WGS) entry which is preliminary data.</text>
</comment>
<dbReference type="Proteomes" id="UP000814140">
    <property type="component" value="Unassembled WGS sequence"/>
</dbReference>
<keyword evidence="2" id="KW-1185">Reference proteome</keyword>